<proteinExistence type="predicted"/>
<accession>A0A0G0BBZ1</accession>
<sequence length="111" mass="13060">MKKKKVKIVWLFTAVVFTTARERIHFEENTRMGILCQDKDIKLEICHVSNTRTGLIRFGTKNLIKWSYPNTIIFYECQDKTIKNLVGLIKVLTTKDFTILFKPEFGKKMKS</sequence>
<evidence type="ECO:0000313" key="1">
    <source>
        <dbReference type="EMBL" id="KKP66869.1"/>
    </source>
</evidence>
<gene>
    <name evidence="1" type="ORF">UR64_C0002G0085</name>
</gene>
<dbReference type="Proteomes" id="UP000034952">
    <property type="component" value="Unassembled WGS sequence"/>
</dbReference>
<reference evidence="1 2" key="1">
    <citation type="journal article" date="2015" name="Nature">
        <title>rRNA introns, odd ribosomes, and small enigmatic genomes across a large radiation of phyla.</title>
        <authorList>
            <person name="Brown C.T."/>
            <person name="Hug L.A."/>
            <person name="Thomas B.C."/>
            <person name="Sharon I."/>
            <person name="Castelle C.J."/>
            <person name="Singh A."/>
            <person name="Wilkins M.J."/>
            <person name="Williams K.H."/>
            <person name="Banfield J.F."/>
        </authorList>
    </citation>
    <scope>NUCLEOTIDE SEQUENCE [LARGE SCALE GENOMIC DNA]</scope>
</reference>
<organism evidence="1 2">
    <name type="scientific">Candidatus Nomurabacteria bacterium GW2011_GWE1_35_16</name>
    <dbReference type="NCBI Taxonomy" id="1618761"/>
    <lineage>
        <taxon>Bacteria</taxon>
        <taxon>Candidatus Nomuraibacteriota</taxon>
    </lineage>
</organism>
<dbReference type="EMBL" id="LBPY01000002">
    <property type="protein sequence ID" value="KKP66869.1"/>
    <property type="molecule type" value="Genomic_DNA"/>
</dbReference>
<protein>
    <submittedName>
        <fullName evidence="1">Uncharacterized protein</fullName>
    </submittedName>
</protein>
<dbReference type="AlphaFoldDB" id="A0A0G0BBZ1"/>
<evidence type="ECO:0000313" key="2">
    <source>
        <dbReference type="Proteomes" id="UP000034952"/>
    </source>
</evidence>
<name>A0A0G0BBZ1_9BACT</name>
<comment type="caution">
    <text evidence="1">The sequence shown here is derived from an EMBL/GenBank/DDBJ whole genome shotgun (WGS) entry which is preliminary data.</text>
</comment>